<sequence length="197" mass="21219">MSVIHRQHHISTEGVTTSEVEEVTHTGLARALAVLRIAFGITFLWAFLDKAFALGFHTGYDQEGNLDRFGDAAWINGGSPTEGFLSFGVPADNPFKDVFNSMAGQAWVDWLFMLGLLGIGVTLLLGVGMRIGTAAGALMYAFMYAAVIPLENNPVVDDHLVGVIVMAVLALGAAGTTWGLGKRWNETELVKKNPVLR</sequence>
<feature type="transmembrane region" description="Helical" evidence="1">
    <location>
        <begin position="28"/>
        <end position="48"/>
    </location>
</feature>
<keyword evidence="4" id="KW-1185">Reference proteome</keyword>
<keyword evidence="1" id="KW-0472">Membrane</keyword>
<dbReference type="KEGG" id="nsn:EXE58_03260"/>
<protein>
    <recommendedName>
        <fullName evidence="5">Thiosulfate dehydrogenase [quinone] large subunit</fullName>
    </recommendedName>
</protein>
<gene>
    <name evidence="2" type="ORF">EXE58_03260</name>
    <name evidence="3" type="ORF">EXE58_03275</name>
</gene>
<feature type="transmembrane region" description="Helical" evidence="1">
    <location>
        <begin position="160"/>
        <end position="181"/>
    </location>
</feature>
<feature type="transmembrane region" description="Helical" evidence="1">
    <location>
        <begin position="131"/>
        <end position="148"/>
    </location>
</feature>
<reference evidence="2 4" key="1">
    <citation type="submission" date="2019-03" db="EMBL/GenBank/DDBJ databases">
        <title>Three New Species of Nocardioides, Nocardioides euryhalodurans sp. nov., Nocardioides seonyuensis sp. nov. and Nocardioides eburneoflavus sp. nov. Iolated from Soil.</title>
        <authorList>
            <person name="Roh S.G."/>
            <person name="Lee C."/>
            <person name="Kim M.-K."/>
            <person name="Kim S.B."/>
        </authorList>
    </citation>
    <scope>NUCLEOTIDE SEQUENCE [LARGE SCALE GENOMIC DNA]</scope>
    <source>
        <strain evidence="2 4">MMS17-SY207-3</strain>
    </source>
</reference>
<evidence type="ECO:0008006" key="5">
    <source>
        <dbReference type="Google" id="ProtNLM"/>
    </source>
</evidence>
<name>A0A4P7IBX3_9ACTN</name>
<organism evidence="2 4">
    <name type="scientific">Nocardioides seonyuensis</name>
    <dbReference type="NCBI Taxonomy" id="2518371"/>
    <lineage>
        <taxon>Bacteria</taxon>
        <taxon>Bacillati</taxon>
        <taxon>Actinomycetota</taxon>
        <taxon>Actinomycetes</taxon>
        <taxon>Propionibacteriales</taxon>
        <taxon>Nocardioidaceae</taxon>
        <taxon>Nocardioides</taxon>
    </lineage>
</organism>
<dbReference type="KEGG" id="nsn:EXE58_03275"/>
<feature type="transmembrane region" description="Helical" evidence="1">
    <location>
        <begin position="107"/>
        <end position="126"/>
    </location>
</feature>
<dbReference type="AlphaFoldDB" id="A0A4P7IBX3"/>
<accession>A0A4P7IBX3</accession>
<dbReference type="RefSeq" id="WP_135266558.1">
    <property type="nucleotide sequence ID" value="NZ_CP038436.1"/>
</dbReference>
<evidence type="ECO:0000313" key="4">
    <source>
        <dbReference type="Proteomes" id="UP000294853"/>
    </source>
</evidence>
<proteinExistence type="predicted"/>
<keyword evidence="1" id="KW-0812">Transmembrane</keyword>
<evidence type="ECO:0000313" key="3">
    <source>
        <dbReference type="EMBL" id="QBX54588.1"/>
    </source>
</evidence>
<dbReference type="Proteomes" id="UP000294853">
    <property type="component" value="Chromosome"/>
</dbReference>
<dbReference type="EMBL" id="CP038436">
    <property type="protein sequence ID" value="QBX54588.1"/>
    <property type="molecule type" value="Genomic_DNA"/>
</dbReference>
<dbReference type="EMBL" id="CP038436">
    <property type="protein sequence ID" value="QBX54585.1"/>
    <property type="molecule type" value="Genomic_DNA"/>
</dbReference>
<evidence type="ECO:0000256" key="1">
    <source>
        <dbReference type="SAM" id="Phobius"/>
    </source>
</evidence>
<evidence type="ECO:0000313" key="2">
    <source>
        <dbReference type="EMBL" id="QBX54585.1"/>
    </source>
</evidence>
<dbReference type="OrthoDB" id="3253635at2"/>
<keyword evidence="1" id="KW-1133">Transmembrane helix</keyword>